<keyword evidence="6" id="KW-1185">Reference proteome</keyword>
<evidence type="ECO:0000313" key="5">
    <source>
        <dbReference type="EMBL" id="SDM16520.1"/>
    </source>
</evidence>
<keyword evidence="1" id="KW-0175">Coiled coil</keyword>
<reference evidence="5 6" key="1">
    <citation type="submission" date="2016-10" db="EMBL/GenBank/DDBJ databases">
        <authorList>
            <person name="de Groot N.N."/>
        </authorList>
    </citation>
    <scope>NUCLEOTIDE SEQUENCE [LARGE SCALE GENOMIC DNA]</scope>
    <source>
        <strain evidence="5 6">DSM 16077</strain>
    </source>
</reference>
<dbReference type="Pfam" id="PF23357">
    <property type="entry name" value="DUF7088"/>
    <property type="match status" value="1"/>
</dbReference>
<dbReference type="EMBL" id="FNHG01000006">
    <property type="protein sequence ID" value="SDM16520.1"/>
    <property type="molecule type" value="Genomic_DNA"/>
</dbReference>
<feature type="coiled-coil region" evidence="1">
    <location>
        <begin position="504"/>
        <end position="573"/>
    </location>
</feature>
<evidence type="ECO:0000259" key="4">
    <source>
        <dbReference type="Pfam" id="PF23357"/>
    </source>
</evidence>
<feature type="transmembrane region" description="Helical" evidence="2">
    <location>
        <begin position="585"/>
        <end position="606"/>
    </location>
</feature>
<feature type="domain" description="ABC-type uncharacterised transport system" evidence="3">
    <location>
        <begin position="174"/>
        <end position="452"/>
    </location>
</feature>
<keyword evidence="2" id="KW-1133">Transmembrane helix</keyword>
<dbReference type="Pfam" id="PF09822">
    <property type="entry name" value="ABC_transp_aux"/>
    <property type="match status" value="1"/>
</dbReference>
<keyword evidence="2" id="KW-0472">Membrane</keyword>
<feature type="domain" description="DUF7088" evidence="4">
    <location>
        <begin position="38"/>
        <end position="137"/>
    </location>
</feature>
<dbReference type="RefSeq" id="WP_091768711.1">
    <property type="nucleotide sequence ID" value="NZ_FNHG01000006.1"/>
</dbReference>
<accession>A0A1G9R073</accession>
<dbReference type="OrthoDB" id="9777219at2"/>
<dbReference type="STRING" id="144026.SAMN04488568_1067"/>
<protein>
    <submittedName>
        <fullName evidence="5">ABC-type uncharacterized transport system involved in gliding motility, auxiliary component</fullName>
    </submittedName>
</protein>
<dbReference type="Proteomes" id="UP000199759">
    <property type="component" value="Unassembled WGS sequence"/>
</dbReference>
<keyword evidence="2" id="KW-0812">Transmembrane</keyword>
<gene>
    <name evidence="5" type="ORF">SAMN04488568_1067</name>
</gene>
<dbReference type="InterPro" id="IPR055396">
    <property type="entry name" value="DUF7088"/>
</dbReference>
<dbReference type="InterPro" id="IPR019196">
    <property type="entry name" value="ABC_transp_unknown"/>
</dbReference>
<organism evidence="5 6">
    <name type="scientific">Maricaulis salignorans</name>
    <dbReference type="NCBI Taxonomy" id="144026"/>
    <lineage>
        <taxon>Bacteria</taxon>
        <taxon>Pseudomonadati</taxon>
        <taxon>Pseudomonadota</taxon>
        <taxon>Alphaproteobacteria</taxon>
        <taxon>Maricaulales</taxon>
        <taxon>Maricaulaceae</taxon>
        <taxon>Maricaulis</taxon>
    </lineage>
</organism>
<evidence type="ECO:0000259" key="3">
    <source>
        <dbReference type="Pfam" id="PF09822"/>
    </source>
</evidence>
<proteinExistence type="predicted"/>
<dbReference type="AlphaFoldDB" id="A0A1G9R073"/>
<name>A0A1G9R073_9PROT</name>
<evidence type="ECO:0000313" key="6">
    <source>
        <dbReference type="Proteomes" id="UP000199759"/>
    </source>
</evidence>
<sequence>MKKALYLPLMLASIVVIFLAGTFLSGQTLSGVRVDLTQNGLYRLSPGTLAVIDRLNEPVEWRFYHSRAEAAQYPAVRSYATRVRELLRAYEKQSGGRIRLIEIDPAPFSQAEDEALAAGLAALPTDTGEQIFFGLVARNSVDDQAVIDLFDQADEARLEYDLTRLISDVDRPERPRLAILTGLPLDPSNGAPNRFIADLNDAYDLQWLDRDFDRIPDAAALMIIHPGRLNEGQLYLIDQFALRQGRVLLLIDPMAHMALRPGLDGLPPVDAQRASDLPMLLANWGVAWDSESVAMDRTLGLPVEIIDTDGRARRRAYPLWFSIGAAQIDGDDLATATLDRGINFGSPGALVFLPDSGFEVTALMTTSPDGALVDADIAAGAPSPDDLLRDYEAGREPVVLGARLRGETGSAFPDGPPAADAMFSPADHLNRSVTALDLTVVADIDWLDDSFYLRSDPAAGDMIVADNLALAMNLVDMAAGDPALIGLRSRAPSARPMTRVDDLRAEAEARYVEIQDRLEAEIDAAETRLQELLGSGQASGLADPGARAGRDEAVALRQQILSTRAHLREVEREFRHDIDALNSSLQFWTIGVPPALVVLLGLAGALTRRRRSAT</sequence>
<evidence type="ECO:0000256" key="1">
    <source>
        <dbReference type="SAM" id="Coils"/>
    </source>
</evidence>
<evidence type="ECO:0000256" key="2">
    <source>
        <dbReference type="SAM" id="Phobius"/>
    </source>
</evidence>